<dbReference type="PROSITE" id="PS50222">
    <property type="entry name" value="EF_HAND_2"/>
    <property type="match status" value="1"/>
</dbReference>
<dbReference type="InterPro" id="IPR004182">
    <property type="entry name" value="GRAM"/>
</dbReference>
<protein>
    <submittedName>
        <fullName evidence="8">Uncharacterized protein</fullName>
    </submittedName>
</protein>
<evidence type="ECO:0000256" key="1">
    <source>
        <dbReference type="ARBA" id="ARBA00022468"/>
    </source>
</evidence>
<dbReference type="FunFam" id="1.10.8.270:FF:000002">
    <property type="entry name" value="TBC1 domain family member 9B"/>
    <property type="match status" value="1"/>
</dbReference>
<sequence>MVWIKPEYLFFGQTFWQNERSNKYFILQKRKGHDTGSPCTTTELIDGQHDRQKTGSVSTRNTSTSSDGNQSSLGALFVSTFDAIFDTRPPPYRILYQRDLEDGQIAYIIAVAVDWEEIIKDWDVLEQTIMPVLNALEDNEEELAKFVLSKIEGLLASKNEEIEKNKKLENNLDKNEVKKEESKLLMSSLDGQDEEEDELEQVTNAAILRKFQKLFEMSADEKLVNYYSCSYWKGNKPFQGKLYLSVNFLCFYSFIVGNELIVKLRWTDVLKMSHNNSMLSRSLNVVTKDGRKHVFSVFMNFADAYKHASQLANFAMKQLIEEEGFYEDPSLRSKYLQAPTRKRSQKCSGVTFVKKDLEAKQRTDAYRCLFSLPHSERLDGDLPCTLYTPYDHRSVRGRLYLSPNFICFTSRIERQVSLVLLLCDIISIEKQRTFTDWLSGGIKICLNPSPLFSLQEEQINNDTNNREFYFSGLHELPKVLQRIIELWEYCKNNEQIRKKSKQNRRHYSPRQPLSEPLYKTFNNNARIITTCSSLKTSKAWEKLFHDFGKDYSIYRTVDMHRLLLDGVPPEHKARMWGICSGAYCEMRLNPGEYRALVRKSRRSQAFAEFTMEEIERDLHRSLPEHPAFQCGSIGIDALRRILSAYAVRNPTIGYCQAMNIVAAVFLLYAPEELAFWLLVAVCERLLPDYYNNKVVGALVDQGVFSDLVSQSLPELHCHMLKLQLDDMVALGWFLTIFLSAIKFEAALRIIDLFFFEGSKLIFQLALEMLRQNKKAIFDAKDEGEAFQALNAFTDKITDSNVRNSTEIFIGDLLASSYTHFSTVFTNENIEQLRFKNRLKVVQKLEECQMRSIVRSVGCDCRLTEQELRTLYNAVKEEHLLSWRARLSTTSYLRTTRGIVERPRQFQYMHSQYRLDFELFSLILGKSLPWQPADIFFVRAFRLLDVNMTGILTFRDLACFLSTLLRDDPTEKLTLLYRCHIPPAFNMSDLDEIIPNSVDVNSTDDKQEESCFEAGDVLGSDNNATPAKTDDEATKDETNKIKEENDLIKESVDNPIIKMSVSSSLPILDNQQQRLSSSSSSFSLGTTLSIASTNVNFNNKTKLPEEENVNKWFPSSKTEQEENQKINNKKLKKQIIITSCSSPSISTTTATALTINEDNNALLRSMTTTDETFTEEESRSEFSEFSLLNTDNRLLQRQKLLDENDSKTTNVCNAKVRPERRPLQTQLEHINQIQFIQFWKTIYDMIGSMNILNNNNLYSSPSTSTQTEGAFLLPPPHLPSQEEDANLFNSLAFAGTLLLQLGDANKNHREQVERQIVEALGEDAKATMSVAMNLAENDEDNNEKGKKPGDLDSCIKDGEWRLSLQQIIATVLAQPSLATFFEGKYPLFLLNQQQQSPSCSTNTSTASSPIKTFPNN</sequence>
<keyword evidence="3" id="KW-0106">Calcium</keyword>
<dbReference type="Proteomes" id="UP000580250">
    <property type="component" value="Unassembled WGS sequence"/>
</dbReference>
<comment type="caution">
    <text evidence="8">The sequence shown here is derived from an EMBL/GenBank/DDBJ whole genome shotgun (WGS) entry which is preliminary data.</text>
</comment>
<dbReference type="EMBL" id="CAJEWN010000169">
    <property type="protein sequence ID" value="CAD2170459.1"/>
    <property type="molecule type" value="Genomic_DNA"/>
</dbReference>
<feature type="coiled-coil region" evidence="4">
    <location>
        <begin position="151"/>
        <end position="185"/>
    </location>
</feature>
<feature type="domain" description="Rab-GAP TBC" evidence="6">
    <location>
        <begin position="566"/>
        <end position="757"/>
    </location>
</feature>
<dbReference type="InterPro" id="IPR002048">
    <property type="entry name" value="EF_hand_dom"/>
</dbReference>
<keyword evidence="2" id="KW-0677">Repeat</keyword>
<dbReference type="InterPro" id="IPR011992">
    <property type="entry name" value="EF-hand-dom_pair"/>
</dbReference>
<dbReference type="PROSITE" id="PS50086">
    <property type="entry name" value="TBC_RABGAP"/>
    <property type="match status" value="1"/>
</dbReference>
<evidence type="ECO:0000259" key="7">
    <source>
        <dbReference type="PROSITE" id="PS50222"/>
    </source>
</evidence>
<dbReference type="Gene3D" id="2.30.29.30">
    <property type="entry name" value="Pleckstrin-homology domain (PH domain)/Phosphotyrosine-binding domain (PTB)"/>
    <property type="match status" value="2"/>
</dbReference>
<evidence type="ECO:0000259" key="6">
    <source>
        <dbReference type="PROSITE" id="PS50086"/>
    </source>
</evidence>
<evidence type="ECO:0000256" key="2">
    <source>
        <dbReference type="ARBA" id="ARBA00022737"/>
    </source>
</evidence>
<dbReference type="PANTHER" id="PTHR47666:SF1">
    <property type="entry name" value="PROTEIN VASCULAR ASSOCIATED DEATH 1, CHLOROPLASTIC"/>
    <property type="match status" value="1"/>
</dbReference>
<dbReference type="Pfam" id="PF00566">
    <property type="entry name" value="RabGAP-TBC"/>
    <property type="match status" value="1"/>
</dbReference>
<keyword evidence="1" id="KW-0343">GTPase activation</keyword>
<evidence type="ECO:0000256" key="4">
    <source>
        <dbReference type="SAM" id="Coils"/>
    </source>
</evidence>
<gene>
    <name evidence="8" type="ORF">MENT_LOCUS21868</name>
</gene>
<dbReference type="SMART" id="SM00164">
    <property type="entry name" value="TBC"/>
    <property type="match status" value="1"/>
</dbReference>
<dbReference type="FunFam" id="2.30.29.30:FF:000013">
    <property type="entry name" value="Putative TBC1 domain family member 8B"/>
    <property type="match status" value="1"/>
</dbReference>
<evidence type="ECO:0000256" key="3">
    <source>
        <dbReference type="ARBA" id="ARBA00022837"/>
    </source>
</evidence>
<proteinExistence type="predicted"/>
<dbReference type="Gene3D" id="1.10.8.270">
    <property type="entry name" value="putative rabgap domain of human tbc1 domain family member 14 like domains"/>
    <property type="match status" value="1"/>
</dbReference>
<dbReference type="Gene3D" id="1.10.472.80">
    <property type="entry name" value="Ypt/Rab-GAP domain of gyp1p, domain 3"/>
    <property type="match status" value="1"/>
</dbReference>
<name>A0A6V7V6B2_MELEN</name>
<dbReference type="OrthoDB" id="17687at2759"/>
<dbReference type="InterPro" id="IPR011993">
    <property type="entry name" value="PH-like_dom_sf"/>
</dbReference>
<dbReference type="SUPFAM" id="SSF47923">
    <property type="entry name" value="Ypt/Rab-GAP domain of gyp1p"/>
    <property type="match status" value="2"/>
</dbReference>
<dbReference type="PROSITE" id="PS00018">
    <property type="entry name" value="EF_HAND_1"/>
    <property type="match status" value="1"/>
</dbReference>
<feature type="compositionally biased region" description="Polar residues" evidence="5">
    <location>
        <begin position="54"/>
        <end position="69"/>
    </location>
</feature>
<evidence type="ECO:0000256" key="5">
    <source>
        <dbReference type="SAM" id="MobiDB-lite"/>
    </source>
</evidence>
<feature type="domain" description="EF-hand" evidence="7">
    <location>
        <begin position="931"/>
        <end position="966"/>
    </location>
</feature>
<reference evidence="8 9" key="1">
    <citation type="submission" date="2020-08" db="EMBL/GenBank/DDBJ databases">
        <authorList>
            <person name="Koutsovoulos G."/>
            <person name="Danchin GJ E."/>
        </authorList>
    </citation>
    <scope>NUCLEOTIDE SEQUENCE [LARGE SCALE GENOMIC DNA]</scope>
</reference>
<dbReference type="SMART" id="SM00568">
    <property type="entry name" value="GRAM"/>
    <property type="match status" value="2"/>
</dbReference>
<feature type="region of interest" description="Disordered" evidence="5">
    <location>
        <begin position="1015"/>
        <end position="1036"/>
    </location>
</feature>
<feature type="compositionally biased region" description="Basic and acidic residues" evidence="5">
    <location>
        <begin position="1027"/>
        <end position="1036"/>
    </location>
</feature>
<dbReference type="Pfam" id="PF02893">
    <property type="entry name" value="GRAM"/>
    <property type="match status" value="2"/>
</dbReference>
<evidence type="ECO:0000313" key="8">
    <source>
        <dbReference type="EMBL" id="CAD2170459.1"/>
    </source>
</evidence>
<feature type="region of interest" description="Disordered" evidence="5">
    <location>
        <begin position="1394"/>
        <end position="1415"/>
    </location>
</feature>
<dbReference type="Gene3D" id="1.10.238.10">
    <property type="entry name" value="EF-hand"/>
    <property type="match status" value="1"/>
</dbReference>
<dbReference type="PANTHER" id="PTHR47666">
    <property type="entry name" value="PROTEIN VASCULAR ASSOCIATED DEATH 1, CHLOROPLASTIC"/>
    <property type="match status" value="1"/>
</dbReference>
<organism evidence="8 9">
    <name type="scientific">Meloidogyne enterolobii</name>
    <name type="common">Root-knot nematode worm</name>
    <name type="synonym">Meloidogyne mayaguensis</name>
    <dbReference type="NCBI Taxonomy" id="390850"/>
    <lineage>
        <taxon>Eukaryota</taxon>
        <taxon>Metazoa</taxon>
        <taxon>Ecdysozoa</taxon>
        <taxon>Nematoda</taxon>
        <taxon>Chromadorea</taxon>
        <taxon>Rhabditida</taxon>
        <taxon>Tylenchina</taxon>
        <taxon>Tylenchomorpha</taxon>
        <taxon>Tylenchoidea</taxon>
        <taxon>Meloidogynidae</taxon>
        <taxon>Meloidogyninae</taxon>
        <taxon>Meloidogyne</taxon>
    </lineage>
</organism>
<dbReference type="GO" id="GO:0003008">
    <property type="term" value="P:system process"/>
    <property type="evidence" value="ECO:0007669"/>
    <property type="project" value="UniProtKB-ARBA"/>
</dbReference>
<feature type="region of interest" description="Disordered" evidence="5">
    <location>
        <begin position="33"/>
        <end position="69"/>
    </location>
</feature>
<accession>A0A6V7V6B2</accession>
<dbReference type="GO" id="GO:0005096">
    <property type="term" value="F:GTPase activator activity"/>
    <property type="evidence" value="ECO:0007669"/>
    <property type="project" value="UniProtKB-KW"/>
</dbReference>
<dbReference type="SUPFAM" id="SSF47473">
    <property type="entry name" value="EF-hand"/>
    <property type="match status" value="1"/>
</dbReference>
<keyword evidence="4" id="KW-0175">Coiled coil</keyword>
<dbReference type="InterPro" id="IPR035969">
    <property type="entry name" value="Rab-GAP_TBC_sf"/>
</dbReference>
<evidence type="ECO:0000313" key="9">
    <source>
        <dbReference type="Proteomes" id="UP000580250"/>
    </source>
</evidence>
<dbReference type="InterPro" id="IPR018247">
    <property type="entry name" value="EF_Hand_1_Ca_BS"/>
</dbReference>
<dbReference type="InterPro" id="IPR000195">
    <property type="entry name" value="Rab-GAP-TBC_dom"/>
</dbReference>
<dbReference type="GO" id="GO:0005509">
    <property type="term" value="F:calcium ion binding"/>
    <property type="evidence" value="ECO:0007669"/>
    <property type="project" value="InterPro"/>
</dbReference>